<name>A0A813DHU3_POLGL</name>
<proteinExistence type="predicted"/>
<comment type="caution">
    <text evidence="1">The sequence shown here is derived from an EMBL/GenBank/DDBJ whole genome shotgun (WGS) entry which is preliminary data.</text>
</comment>
<dbReference type="AlphaFoldDB" id="A0A813DHU3"/>
<gene>
    <name evidence="1" type="ORF">PGLA1383_LOCUS7296</name>
</gene>
<evidence type="ECO:0000313" key="1">
    <source>
        <dbReference type="EMBL" id="CAE8588496.1"/>
    </source>
</evidence>
<dbReference type="EMBL" id="CAJNNV010003172">
    <property type="protein sequence ID" value="CAE8588496.1"/>
    <property type="molecule type" value="Genomic_DNA"/>
</dbReference>
<sequence>MYNCSKLRMSIVHNTNDSNNNTNNNNINNNNMYLQQKDKKLCSLLSEATPRFSDLMAMEKELTHNNKKTVCELELWPQLLPQAESAGIRGIGITYTLAVC</sequence>
<organism evidence="1 2">
    <name type="scientific">Polarella glacialis</name>
    <name type="common">Dinoflagellate</name>
    <dbReference type="NCBI Taxonomy" id="89957"/>
    <lineage>
        <taxon>Eukaryota</taxon>
        <taxon>Sar</taxon>
        <taxon>Alveolata</taxon>
        <taxon>Dinophyceae</taxon>
        <taxon>Suessiales</taxon>
        <taxon>Suessiaceae</taxon>
        <taxon>Polarella</taxon>
    </lineage>
</organism>
<accession>A0A813DHU3</accession>
<dbReference type="Proteomes" id="UP000654075">
    <property type="component" value="Unassembled WGS sequence"/>
</dbReference>
<reference evidence="1" key="1">
    <citation type="submission" date="2021-02" db="EMBL/GenBank/DDBJ databases">
        <authorList>
            <person name="Dougan E. K."/>
            <person name="Rhodes N."/>
            <person name="Thang M."/>
            <person name="Chan C."/>
        </authorList>
    </citation>
    <scope>NUCLEOTIDE SEQUENCE</scope>
</reference>
<evidence type="ECO:0000313" key="2">
    <source>
        <dbReference type="Proteomes" id="UP000654075"/>
    </source>
</evidence>
<protein>
    <submittedName>
        <fullName evidence="1">Uncharacterized protein</fullName>
    </submittedName>
</protein>
<keyword evidence="2" id="KW-1185">Reference proteome</keyword>